<dbReference type="EMBL" id="JACKWZ010000146">
    <property type="protein sequence ID" value="KAF9413965.1"/>
    <property type="molecule type" value="Genomic_DNA"/>
</dbReference>
<organism evidence="1 2">
    <name type="scientific">Spodoptera exigua</name>
    <name type="common">Beet armyworm</name>
    <name type="synonym">Noctua fulgens</name>
    <dbReference type="NCBI Taxonomy" id="7107"/>
    <lineage>
        <taxon>Eukaryota</taxon>
        <taxon>Metazoa</taxon>
        <taxon>Ecdysozoa</taxon>
        <taxon>Arthropoda</taxon>
        <taxon>Hexapoda</taxon>
        <taxon>Insecta</taxon>
        <taxon>Pterygota</taxon>
        <taxon>Neoptera</taxon>
        <taxon>Endopterygota</taxon>
        <taxon>Lepidoptera</taxon>
        <taxon>Glossata</taxon>
        <taxon>Ditrysia</taxon>
        <taxon>Noctuoidea</taxon>
        <taxon>Noctuidae</taxon>
        <taxon>Amphipyrinae</taxon>
        <taxon>Spodoptera</taxon>
    </lineage>
</organism>
<accession>A0A835GDE0</accession>
<comment type="caution">
    <text evidence="1">The sequence shown here is derived from an EMBL/GenBank/DDBJ whole genome shotgun (WGS) entry which is preliminary data.</text>
</comment>
<dbReference type="AlphaFoldDB" id="A0A835GDE0"/>
<evidence type="ECO:0000313" key="2">
    <source>
        <dbReference type="Proteomes" id="UP000648187"/>
    </source>
</evidence>
<gene>
    <name evidence="1" type="ORF">HW555_007995</name>
</gene>
<keyword evidence="2" id="KW-1185">Reference proteome</keyword>
<reference evidence="1" key="1">
    <citation type="submission" date="2020-08" db="EMBL/GenBank/DDBJ databases">
        <title>Spodoptera exigua strain:BAW_Kor-Di-RS1 Genome sequencing and assembly.</title>
        <authorList>
            <person name="Kim J."/>
            <person name="Nam H.Y."/>
            <person name="Kwon M."/>
            <person name="Choi J.H."/>
            <person name="Cho S.R."/>
            <person name="Kim G.-H."/>
        </authorList>
    </citation>
    <scope>NUCLEOTIDE SEQUENCE</scope>
    <source>
        <strain evidence="1">BAW_Kor-Di-RS1</strain>
        <tissue evidence="1">Whole-body</tissue>
    </source>
</reference>
<proteinExistence type="predicted"/>
<dbReference type="Proteomes" id="UP000648187">
    <property type="component" value="Unassembled WGS sequence"/>
</dbReference>
<name>A0A835GDE0_SPOEX</name>
<sequence>MSGAKLNCSHPVRFRRLQHGRLSHLQNYKHIVSSINQLVNRGRPRMDPSYSPMFYYYVGGVRQAYYQRIVGSDVSRESVRSEARARHASYLLFLFFMVSRRQKLVFSAGGCSSLASSPRVSPRRMSRNVGARILDLKLVRVFNERLLKVAHDLFPDSLLHTEVSLQSFNVTIGVLPSYCWLSPKMSLRWGMARSDVMVIEGVAPARRNLRSQTPHHEIWKDGKY</sequence>
<evidence type="ECO:0000313" key="1">
    <source>
        <dbReference type="EMBL" id="KAF9413965.1"/>
    </source>
</evidence>
<protein>
    <submittedName>
        <fullName evidence="1">Uncharacterized protein</fullName>
    </submittedName>
</protein>